<dbReference type="PANTHER" id="PTHR24031">
    <property type="entry name" value="RNA HELICASE"/>
    <property type="match status" value="1"/>
</dbReference>
<dbReference type="InterPro" id="IPR027417">
    <property type="entry name" value="P-loop_NTPase"/>
</dbReference>
<keyword evidence="4 9" id="KW-0378">Hydrolase</keyword>
<dbReference type="InterPro" id="IPR000629">
    <property type="entry name" value="RNA-helicase_DEAD-box_CS"/>
</dbReference>
<organism evidence="14 15">
    <name type="scientific">Recurvomyces mirabilis</name>
    <dbReference type="NCBI Taxonomy" id="574656"/>
    <lineage>
        <taxon>Eukaryota</taxon>
        <taxon>Fungi</taxon>
        <taxon>Dikarya</taxon>
        <taxon>Ascomycota</taxon>
        <taxon>Pezizomycotina</taxon>
        <taxon>Dothideomycetes</taxon>
        <taxon>Dothideomycetidae</taxon>
        <taxon>Mycosphaerellales</taxon>
        <taxon>Teratosphaeriaceae</taxon>
        <taxon>Recurvomyces</taxon>
    </lineage>
</organism>
<evidence type="ECO:0000256" key="8">
    <source>
        <dbReference type="PROSITE-ProRule" id="PRU00552"/>
    </source>
</evidence>
<evidence type="ECO:0000259" key="12">
    <source>
        <dbReference type="PROSITE" id="PS51194"/>
    </source>
</evidence>
<keyword evidence="3 9" id="KW-0547">Nucleotide-binding</keyword>
<evidence type="ECO:0000256" key="9">
    <source>
        <dbReference type="RuleBase" id="RU365068"/>
    </source>
</evidence>
<dbReference type="EMBL" id="JAUTXT010000003">
    <property type="protein sequence ID" value="KAK3678691.1"/>
    <property type="molecule type" value="Genomic_DNA"/>
</dbReference>
<dbReference type="Proteomes" id="UP001274830">
    <property type="component" value="Unassembled WGS sequence"/>
</dbReference>
<comment type="caution">
    <text evidence="14">The sequence shown here is derived from an EMBL/GenBank/DDBJ whole genome shotgun (WGS) entry which is preliminary data.</text>
</comment>
<evidence type="ECO:0000256" key="5">
    <source>
        <dbReference type="ARBA" id="ARBA00022806"/>
    </source>
</evidence>
<feature type="compositionally biased region" description="Acidic residues" evidence="10">
    <location>
        <begin position="184"/>
        <end position="193"/>
    </location>
</feature>
<keyword evidence="5 9" id="KW-0347">Helicase</keyword>
<feature type="region of interest" description="Disordered" evidence="10">
    <location>
        <begin position="28"/>
        <end position="69"/>
    </location>
</feature>
<dbReference type="InterPro" id="IPR014014">
    <property type="entry name" value="RNA_helicase_DEAD_Q_motif"/>
</dbReference>
<comment type="catalytic activity">
    <reaction evidence="9">
        <text>ATP + H2O = ADP + phosphate + H(+)</text>
        <dbReference type="Rhea" id="RHEA:13065"/>
        <dbReference type="ChEBI" id="CHEBI:15377"/>
        <dbReference type="ChEBI" id="CHEBI:15378"/>
        <dbReference type="ChEBI" id="CHEBI:30616"/>
        <dbReference type="ChEBI" id="CHEBI:43474"/>
        <dbReference type="ChEBI" id="CHEBI:456216"/>
        <dbReference type="EC" id="3.6.4.13"/>
    </reaction>
</comment>
<proteinExistence type="inferred from homology"/>
<keyword evidence="7 9" id="KW-0694">RNA-binding</keyword>
<feature type="compositionally biased region" description="Basic and acidic residues" evidence="10">
    <location>
        <begin position="143"/>
        <end position="159"/>
    </location>
</feature>
<feature type="compositionally biased region" description="Acidic residues" evidence="10">
    <location>
        <begin position="110"/>
        <end position="122"/>
    </location>
</feature>
<accession>A0AAE1C596</accession>
<evidence type="ECO:0000256" key="4">
    <source>
        <dbReference type="ARBA" id="ARBA00022801"/>
    </source>
</evidence>
<dbReference type="CDD" id="cd17956">
    <property type="entry name" value="DEADc_DDX51"/>
    <property type="match status" value="1"/>
</dbReference>
<protein>
    <recommendedName>
        <fullName evidence="9">ATP-dependent RNA helicase</fullName>
        <ecNumber evidence="9">3.6.4.13</ecNumber>
    </recommendedName>
</protein>
<dbReference type="GO" id="GO:0003724">
    <property type="term" value="F:RNA helicase activity"/>
    <property type="evidence" value="ECO:0007669"/>
    <property type="project" value="UniProtKB-EC"/>
</dbReference>
<feature type="compositionally biased region" description="Basic and acidic residues" evidence="10">
    <location>
        <begin position="52"/>
        <end position="61"/>
    </location>
</feature>
<keyword evidence="15" id="KW-1185">Reference proteome</keyword>
<evidence type="ECO:0000313" key="15">
    <source>
        <dbReference type="Proteomes" id="UP001274830"/>
    </source>
</evidence>
<dbReference type="CDD" id="cd18787">
    <property type="entry name" value="SF2_C_DEAD"/>
    <property type="match status" value="1"/>
</dbReference>
<comment type="subcellular location">
    <subcellularLocation>
        <location evidence="1">Nucleus</location>
        <location evidence="1">Nucleolus</location>
    </subcellularLocation>
</comment>
<feature type="region of interest" description="Disordered" evidence="10">
    <location>
        <begin position="85"/>
        <end position="284"/>
    </location>
</feature>
<dbReference type="GO" id="GO:0003723">
    <property type="term" value="F:RNA binding"/>
    <property type="evidence" value="ECO:0007669"/>
    <property type="project" value="UniProtKB-UniRule"/>
</dbReference>
<name>A0AAE1C596_9PEZI</name>
<dbReference type="GO" id="GO:0005730">
    <property type="term" value="C:nucleolus"/>
    <property type="evidence" value="ECO:0007669"/>
    <property type="project" value="UniProtKB-SubCell"/>
</dbReference>
<dbReference type="PROSITE" id="PS51194">
    <property type="entry name" value="HELICASE_CTER"/>
    <property type="match status" value="1"/>
</dbReference>
<dbReference type="SMART" id="SM00487">
    <property type="entry name" value="DEXDc"/>
    <property type="match status" value="1"/>
</dbReference>
<dbReference type="InterPro" id="IPR001650">
    <property type="entry name" value="Helicase_C-like"/>
</dbReference>
<feature type="compositionally biased region" description="Polar residues" evidence="10">
    <location>
        <begin position="719"/>
        <end position="728"/>
    </location>
</feature>
<evidence type="ECO:0000259" key="13">
    <source>
        <dbReference type="PROSITE" id="PS51195"/>
    </source>
</evidence>
<dbReference type="SUPFAM" id="SSF52540">
    <property type="entry name" value="P-loop containing nucleoside triphosphate hydrolases"/>
    <property type="match status" value="2"/>
</dbReference>
<comment type="similarity">
    <text evidence="9">Belongs to the DEAD box helicase family.</text>
</comment>
<dbReference type="GO" id="GO:0006364">
    <property type="term" value="P:rRNA processing"/>
    <property type="evidence" value="ECO:0007669"/>
    <property type="project" value="UniProtKB-KW"/>
</dbReference>
<dbReference type="Pfam" id="PF00270">
    <property type="entry name" value="DEAD"/>
    <property type="match status" value="2"/>
</dbReference>
<feature type="domain" description="DEAD-box RNA helicase Q" evidence="13">
    <location>
        <begin position="327"/>
        <end position="355"/>
    </location>
</feature>
<evidence type="ECO:0000256" key="2">
    <source>
        <dbReference type="ARBA" id="ARBA00022552"/>
    </source>
</evidence>
<evidence type="ECO:0000256" key="7">
    <source>
        <dbReference type="ARBA" id="ARBA00022884"/>
    </source>
</evidence>
<dbReference type="PROSITE" id="PS00039">
    <property type="entry name" value="DEAD_ATP_HELICASE"/>
    <property type="match status" value="1"/>
</dbReference>
<dbReference type="Gene3D" id="3.40.50.300">
    <property type="entry name" value="P-loop containing nucleotide triphosphate hydrolases"/>
    <property type="match status" value="2"/>
</dbReference>
<evidence type="ECO:0000256" key="10">
    <source>
        <dbReference type="SAM" id="MobiDB-lite"/>
    </source>
</evidence>
<feature type="domain" description="Helicase C-terminal" evidence="12">
    <location>
        <begin position="793"/>
        <end position="943"/>
    </location>
</feature>
<keyword evidence="2" id="KW-0698">rRNA processing</keyword>
<feature type="region of interest" description="Disordered" evidence="10">
    <location>
        <begin position="714"/>
        <end position="775"/>
    </location>
</feature>
<dbReference type="GeneID" id="89958154"/>
<dbReference type="EC" id="3.6.4.13" evidence="9"/>
<dbReference type="PROSITE" id="PS51192">
    <property type="entry name" value="HELICASE_ATP_BIND_1"/>
    <property type="match status" value="1"/>
</dbReference>
<feature type="compositionally biased region" description="Basic and acidic residues" evidence="10">
    <location>
        <begin position="255"/>
        <end position="279"/>
    </location>
</feature>
<comment type="function">
    <text evidence="9">RNA helicase.</text>
</comment>
<feature type="compositionally biased region" description="Acidic residues" evidence="10">
    <location>
        <begin position="757"/>
        <end position="773"/>
    </location>
</feature>
<feature type="compositionally biased region" description="Polar residues" evidence="10">
    <location>
        <begin position="194"/>
        <end position="217"/>
    </location>
</feature>
<dbReference type="GO" id="GO:0005524">
    <property type="term" value="F:ATP binding"/>
    <property type="evidence" value="ECO:0007669"/>
    <property type="project" value="UniProtKB-UniRule"/>
</dbReference>
<evidence type="ECO:0000259" key="11">
    <source>
        <dbReference type="PROSITE" id="PS51192"/>
    </source>
</evidence>
<evidence type="ECO:0000313" key="14">
    <source>
        <dbReference type="EMBL" id="KAK3678691.1"/>
    </source>
</evidence>
<dbReference type="InterPro" id="IPR014001">
    <property type="entry name" value="Helicase_ATP-bd"/>
</dbReference>
<dbReference type="AlphaFoldDB" id="A0AAE1C596"/>
<dbReference type="Pfam" id="PF00271">
    <property type="entry name" value="Helicase_C"/>
    <property type="match status" value="1"/>
</dbReference>
<comment type="domain">
    <text evidence="9">The Q motif is unique to and characteristic of the DEAD box family of RNA helicases and controls ATP binding and hydrolysis.</text>
</comment>
<feature type="domain" description="Helicase ATP-binding" evidence="11">
    <location>
        <begin position="373"/>
        <end position="638"/>
    </location>
</feature>
<gene>
    <name evidence="14" type="primary">DBP6</name>
    <name evidence="14" type="ORF">LTR78_001144</name>
</gene>
<dbReference type="RefSeq" id="XP_064698586.1">
    <property type="nucleotide sequence ID" value="XM_064833625.1"/>
</dbReference>
<dbReference type="InterPro" id="IPR011545">
    <property type="entry name" value="DEAD/DEAH_box_helicase_dom"/>
</dbReference>
<evidence type="ECO:0000256" key="1">
    <source>
        <dbReference type="ARBA" id="ARBA00004604"/>
    </source>
</evidence>
<evidence type="ECO:0000256" key="6">
    <source>
        <dbReference type="ARBA" id="ARBA00022840"/>
    </source>
</evidence>
<feature type="short sequence motif" description="Q motif" evidence="8">
    <location>
        <begin position="327"/>
        <end position="355"/>
    </location>
</feature>
<dbReference type="PROSITE" id="PS51195">
    <property type="entry name" value="Q_MOTIF"/>
    <property type="match status" value="1"/>
</dbReference>
<keyword evidence="6 9" id="KW-0067">ATP-binding</keyword>
<evidence type="ECO:0000256" key="3">
    <source>
        <dbReference type="ARBA" id="ARBA00022741"/>
    </source>
</evidence>
<dbReference type="GO" id="GO:0016787">
    <property type="term" value="F:hydrolase activity"/>
    <property type="evidence" value="ECO:0007669"/>
    <property type="project" value="UniProtKB-KW"/>
</dbReference>
<sequence length="967" mass="106379">MAGLYKRYIPPKSTGGVETSNVAHSVAAAVVPKPPPKQKAAVPVPEKKRKRERSEDEVAERKAKKLRNKGLEATKESVLKAQVEARKEEEAKVEVVANASTDALPGAEHGEEDAAMDGDDVAPEAVPTGDFAHIKNKKKRHKLEKEARRARKEADKAGKDDDEGLDVGASDAHLSSEPAPDSERMDDDVEETQDVATTGKSTEATSAESQPQTNGLATTEPRKRRHRLESVLKQTEDGPLESNDGQQGQVGKHSNVLDKFQKSKSRAHETQALPTKEESDSAEPVVLRDLVPLPQPEEVVTPEFIADQSSLPTWLAKPDIISGDSRAGFSSLDLGQDLVNRLSRLGFTDATPVQQALIPLLLPPGTAGAKWFPGTESVLPDLAVGAATGSGKTIAYLLPMVESLKRSGQISGQLKGLVVVPTRELVEQVSKVAKALVEGSEVSVGTATGIGKLRDEQDALIRLSQRHDGAAYQDLMKTAHRRDYPPNEEDDGFEDCLDEIENEDPREVKRLEDAVTGSPYHVPVYETTANILICTPGRLLEHISSTLGFTLAHLEWLILDEADKLLDQQYDGFLETVNTELERGRTSEEQGARERLLRKEGWWHEHLERRVRKVVLSATMTRDVSKLTALRLSRPRLIVVRGTHEQDASAIEGVVDKSIISNVERVKQVGDRFELPATLQEYCVPLVEDADGDKPLYLVELLEKNIMIGNSARPVKATSKATNEANSGDSDSSDSDLLDSSSDLSENTKSSPSEISDSNEEVADAEADEDAEPESTIHPARAALFAPKMPAWTLDGAMQPTILIFTSSNESATRLAHLLRKLKPEWSPYITTLTKDKQRKKRPTSATTTSKPVLAISTDRASRGLDDVQGRSITHVIQYDVPRTLEGYVHRVGRTARAGKQGEAWTLYVYKEAKWFLAECVYSPKIGRPRVVEKRKIELREDADRRGKYVQIMDGMREEVQGERRGS</sequence>
<reference evidence="14" key="1">
    <citation type="submission" date="2023-07" db="EMBL/GenBank/DDBJ databases">
        <title>Black Yeasts Isolated from many extreme environments.</title>
        <authorList>
            <person name="Coleine C."/>
            <person name="Stajich J.E."/>
            <person name="Selbmann L."/>
        </authorList>
    </citation>
    <scope>NUCLEOTIDE SEQUENCE</scope>
    <source>
        <strain evidence="14">CCFEE 5485</strain>
    </source>
</reference>